<feature type="compositionally biased region" description="Low complexity" evidence="3">
    <location>
        <begin position="945"/>
        <end position="956"/>
    </location>
</feature>
<dbReference type="SUPFAM" id="SSF50978">
    <property type="entry name" value="WD40 repeat-like"/>
    <property type="match status" value="1"/>
</dbReference>
<feature type="compositionally biased region" description="Basic and acidic residues" evidence="3">
    <location>
        <begin position="1931"/>
        <end position="1940"/>
    </location>
</feature>
<keyword evidence="2" id="KW-0853">WD repeat</keyword>
<dbReference type="InterPro" id="IPR015943">
    <property type="entry name" value="WD40/YVTN_repeat-like_dom_sf"/>
</dbReference>
<keyword evidence="1" id="KW-0677">Repeat</keyword>
<feature type="region of interest" description="Disordered" evidence="3">
    <location>
        <begin position="1320"/>
        <end position="1344"/>
    </location>
</feature>
<feature type="region of interest" description="Disordered" evidence="3">
    <location>
        <begin position="945"/>
        <end position="969"/>
    </location>
</feature>
<dbReference type="InterPro" id="IPR001680">
    <property type="entry name" value="WD40_rpt"/>
</dbReference>
<feature type="compositionally biased region" description="Basic and acidic residues" evidence="3">
    <location>
        <begin position="107"/>
        <end position="135"/>
    </location>
</feature>
<dbReference type="PANTHER" id="PTHR44324:SF5">
    <property type="entry name" value="EF-HAND DOMAIN-CONTAINING PROTEIN"/>
    <property type="match status" value="1"/>
</dbReference>
<feature type="compositionally biased region" description="Polar residues" evidence="3">
    <location>
        <begin position="1750"/>
        <end position="1761"/>
    </location>
</feature>
<dbReference type="SUPFAM" id="SSF50998">
    <property type="entry name" value="Quinoprotein alcohol dehydrogenase-like"/>
    <property type="match status" value="1"/>
</dbReference>
<feature type="compositionally biased region" description="Low complexity" evidence="3">
    <location>
        <begin position="39"/>
        <end position="54"/>
    </location>
</feature>
<dbReference type="InterPro" id="IPR036322">
    <property type="entry name" value="WD40_repeat_dom_sf"/>
</dbReference>
<dbReference type="VEuPathDB" id="TriTrypDB:Lsey_0067_0040"/>
<feature type="region of interest" description="Disordered" evidence="3">
    <location>
        <begin position="1743"/>
        <end position="1771"/>
    </location>
</feature>
<evidence type="ECO:0000256" key="3">
    <source>
        <dbReference type="SAM" id="MobiDB-lite"/>
    </source>
</evidence>
<comment type="caution">
    <text evidence="4">The sequence shown here is derived from an EMBL/GenBank/DDBJ whole genome shotgun (WGS) entry which is preliminary data.</text>
</comment>
<sequence>MKAAVNSRSGASSSRTEPHTTRPVPVCPPTFNESPSEPAPLAHTTTSTTHLSSSRKAPSTADSTHTAAAPRKAARRLAASPNDPHQWILALEQQSAFAETPTSAATDNERGGDGGAHKDRSGERTDRNSDDREMHAGAGASHPPLEERIGLKELQSIMLAFRQTSHPQDPMLPPVAPAQPETAKAAVPTPGQKAPYFAAADDRSSLDGTLFLAGPLTTTMTKFLATERDAVSPSENLHDGAGMGEGYEEPVAQLRNLSRDEFIQVLQRAIPSATLPEIHALLAKAISDNQDCVSWNELATFLVTCSRQKDDLAIDDQRFVLSGRPNNLHFEEQHSESITCVAVNRQRHLIVTGCSGGSVRAWSSGGDLDYRGMLLKVDGWIVGLHWGCRGRVLYVITMDRYVYVLDGTTFEVLHVFHGRGIKGTANSMTYAAETISKMHVGGVALPKHRSPQERGYASVRLRAPSAKGRVSSATAQGGPGRGKLESNEERMQRLLSSAIQVRRGMQSHPGDEPIGAGIAGCADAPARIPDLGVKTTEASNAPTLATSYSITTASAAEALHQDNTPLTGAGRGPYIVQRVDEGVLMSLVDAVTATAFGESAFQEDVLLLGTSKGDAFLFTLAMQNDLTQRQVLAARHVFAQLHDGPVTKLEFSHSLNALISSGEDGRVLVTSLISGQSLRAFYSPELPEQHSSVTDFALHPQLKMLLTIGPERRALLWEWNQPSPIAVLESVNRPLCCCAFLGEQLLTVSRDRVLHVYDCKSFRLRQELPLGSAGTLTRFSEVPGSGASAAAAATLSSSSASSCMTTQLYADPIRQRVIGFGRFPFALCVKRQVSSGCPARYRGHHAPMFTTLSSRAFGQLVTVGTDGVIMTWTPRNGVNEFSFLLSNFSNASATTGAPEPPVAASMDVLQRRLLTGFAGGVMVAWNVLNGQVERVLTAATAFSSSSINASSPPTTSLGNNTKASGGVSSASSLSRTAAATAPKGDVTAVGSFLRHHSLSYLFASGRILYIDASTANSNSNAAHTGEGGPPSDPQLGEYTTAYPSSWTPLPTYGEITQLLQLSSQHVGCGTSSGAVLVYNVLSDCQEGAPLWVSEEMLYPLTHGTVPLTLSPASPLRGGTASLAGTMRCRSMSGRREGGGGRGGGGLERQPSLLQPIQNSAAGSANNDEAAGGVRSISGLRGHVFARTVSMLTLPAVHPRLLVVAQEDGTLSFWHTLRRVCIGAVSLAAPGLLEDGVGRGDDGLQHREDGLPGTFVFDMDEEEGKLLVFGDGEGNVHVCRVDWHVLTQSSEQVAAMSLPNPLLYTLTATASSSATYSLSLDQKGKGAGQEGEHTPSSPTAATLQDTNEAQRSIPLLRQLERVHVFSSGLALTGLRIVDAAAATAFDPAGAAAAAARSEAAQLDRAQHVPADASAPSHQLLIVCTGTDHYVRVFTLSGVPIGELGMDRWNMADPRTYRFVGEPVGVPAAPLPCSARGNPTWQHDAKDVVESSPCYFNYLADLYTTHFPRSNLSIASRHASMRHSERRSSIGILSQTRRSATDRAAQSLQLDTLSAPSLERVLSPSAMQQCVSPTEKRAPSLSPTRRSTTTLHAALLRAEATAGDERRALVDDGLPGSMEREKGGEYACCPSPPTPPNARSLSTRLRRSTRYRCASNPPPQHGVVKPSCVDAVLLCASTSAAQGQPPHGKADGLSITASPQSIFFGRKDVDWVEREQLMSSPPTDPPPPFNSVDMDTVNPLSMEGKAARDTHLSSSETNTTRKTSLLLSGSSDAGAPRQVADELLCGSVSASHGVSVPARVTNSRLSMGPGPRNKSGALSASSMASEKPLSESLSRKVNEDAAEYPLSMLACYFENSAANNTALTSPERRHRPLFPSLPPQVSCGGSGNTNGSPSSSVPAETREKRSALASPTLQRNFSLRVPSTATVTAQRDSPSDGVDRRSTKQSSHMQHNNSDLNVFSLLSRERKRLMESTRTPAVRDQLSSLAMPTFFSPAQAAAAARDPSKGATACLSASATPAGSVQQHIDSLLERRRTQHVCGVPPDVEMSKSAEGYVARLTAKMYVAPLGMTKLPVLAKRSESPSPAPHSRPQPHSPLNQTM</sequence>
<dbReference type="EMBL" id="LJSK01000067">
    <property type="protein sequence ID" value="KPI87951.1"/>
    <property type="molecule type" value="Genomic_DNA"/>
</dbReference>
<evidence type="ECO:0000256" key="2">
    <source>
        <dbReference type="PROSITE-ProRule" id="PRU00221"/>
    </source>
</evidence>
<dbReference type="Gene3D" id="2.130.10.10">
    <property type="entry name" value="YVTN repeat-like/Quinoprotein amine dehydrogenase"/>
    <property type="match status" value="2"/>
</dbReference>
<feature type="region of interest" description="Disordered" evidence="3">
    <location>
        <begin position="1861"/>
        <end position="1956"/>
    </location>
</feature>
<name>A0A0N1PDV9_LEPSE</name>
<dbReference type="PANTHER" id="PTHR44324">
    <property type="entry name" value="WD40 REPEAT DOMAIN 95"/>
    <property type="match status" value="1"/>
</dbReference>
<dbReference type="Pfam" id="PF00400">
    <property type="entry name" value="WD40"/>
    <property type="match status" value="1"/>
</dbReference>
<dbReference type="Proteomes" id="UP000038009">
    <property type="component" value="Unassembled WGS sequence"/>
</dbReference>
<evidence type="ECO:0000313" key="4">
    <source>
        <dbReference type="EMBL" id="KPI87951.1"/>
    </source>
</evidence>
<keyword evidence="5" id="KW-1185">Reference proteome</keyword>
<feature type="compositionally biased region" description="Low complexity" evidence="3">
    <location>
        <begin position="67"/>
        <end position="79"/>
    </location>
</feature>
<dbReference type="OMA" id="FWHTLRR"/>
<feature type="compositionally biased region" description="Polar residues" evidence="3">
    <location>
        <begin position="1333"/>
        <end position="1344"/>
    </location>
</feature>
<proteinExistence type="predicted"/>
<gene>
    <name evidence="4" type="ORF">ABL78_2942</name>
</gene>
<feature type="region of interest" description="Disordered" evidence="3">
    <location>
        <begin position="1"/>
        <end position="146"/>
    </location>
</feature>
<protein>
    <submittedName>
        <fullName evidence="4">Uncharacterized protein</fullName>
    </submittedName>
</protein>
<feature type="region of interest" description="Disordered" evidence="3">
    <location>
        <begin position="1018"/>
        <end position="1038"/>
    </location>
</feature>
<feature type="compositionally biased region" description="Polar residues" evidence="3">
    <location>
        <begin position="92"/>
        <end position="106"/>
    </location>
</feature>
<feature type="compositionally biased region" description="Polar residues" evidence="3">
    <location>
        <begin position="1"/>
        <end position="15"/>
    </location>
</feature>
<feature type="repeat" description="WD" evidence="2">
    <location>
        <begin position="331"/>
        <end position="363"/>
    </location>
</feature>
<feature type="region of interest" description="Disordered" evidence="3">
    <location>
        <begin position="1622"/>
        <end position="1641"/>
    </location>
</feature>
<reference evidence="4 5" key="1">
    <citation type="journal article" date="2015" name="PLoS Pathog.">
        <title>Leptomonas seymouri: Adaptations to the Dixenous Life Cycle Analyzed by Genome Sequencing, Transcriptome Profiling and Co-infection with Leishmania donovani.</title>
        <authorList>
            <person name="Kraeva N."/>
            <person name="Butenko A."/>
            <person name="Hlavacova J."/>
            <person name="Kostygov A."/>
            <person name="Myskova J."/>
            <person name="Grybchuk D."/>
            <person name="Lestinova T."/>
            <person name="Votypka J."/>
            <person name="Volf P."/>
            <person name="Opperdoes F."/>
            <person name="Flegontov P."/>
            <person name="Lukes J."/>
            <person name="Yurchenko V."/>
        </authorList>
    </citation>
    <scope>NUCLEOTIDE SEQUENCE [LARGE SCALE GENOMIC DNA]</scope>
    <source>
        <strain evidence="4 5">ATCC 30220</strain>
    </source>
</reference>
<feature type="region of interest" description="Disordered" evidence="3">
    <location>
        <begin position="2072"/>
        <end position="2097"/>
    </location>
</feature>
<dbReference type="PROSITE" id="PS50082">
    <property type="entry name" value="WD_REPEATS_2"/>
    <property type="match status" value="1"/>
</dbReference>
<evidence type="ECO:0000256" key="1">
    <source>
        <dbReference type="ARBA" id="ARBA00022737"/>
    </source>
</evidence>
<accession>A0A0N1PDV9</accession>
<feature type="compositionally biased region" description="Polar residues" evidence="3">
    <location>
        <begin position="1907"/>
        <end position="1930"/>
    </location>
</feature>
<dbReference type="InterPro" id="IPR011047">
    <property type="entry name" value="Quinoprotein_ADH-like_sf"/>
</dbReference>
<dbReference type="InterPro" id="IPR051242">
    <property type="entry name" value="WD-EF-hand_domain"/>
</dbReference>
<feature type="compositionally biased region" description="Pro residues" evidence="3">
    <location>
        <begin position="2080"/>
        <end position="2090"/>
    </location>
</feature>
<feature type="region of interest" description="Disordered" evidence="3">
    <location>
        <begin position="465"/>
        <end position="488"/>
    </location>
</feature>
<feature type="compositionally biased region" description="Polar residues" evidence="3">
    <location>
        <begin position="55"/>
        <end position="66"/>
    </location>
</feature>
<feature type="region of interest" description="Disordered" evidence="3">
    <location>
        <begin position="1129"/>
        <end position="1150"/>
    </location>
</feature>
<evidence type="ECO:0000313" key="5">
    <source>
        <dbReference type="Proteomes" id="UP000038009"/>
    </source>
</evidence>
<feature type="region of interest" description="Disordered" evidence="3">
    <location>
        <begin position="1798"/>
        <end position="1832"/>
    </location>
</feature>
<dbReference type="OrthoDB" id="75172at2759"/>
<feature type="region of interest" description="Disordered" evidence="3">
    <location>
        <begin position="1563"/>
        <end position="1585"/>
    </location>
</feature>
<organism evidence="4 5">
    <name type="scientific">Leptomonas seymouri</name>
    <dbReference type="NCBI Taxonomy" id="5684"/>
    <lineage>
        <taxon>Eukaryota</taxon>
        <taxon>Discoba</taxon>
        <taxon>Euglenozoa</taxon>
        <taxon>Kinetoplastea</taxon>
        <taxon>Metakinetoplastina</taxon>
        <taxon>Trypanosomatida</taxon>
        <taxon>Trypanosomatidae</taxon>
        <taxon>Leishmaniinae</taxon>
        <taxon>Leptomonas</taxon>
    </lineage>
</organism>
<dbReference type="SMART" id="SM00320">
    <property type="entry name" value="WD40"/>
    <property type="match status" value="7"/>
</dbReference>
<feature type="compositionally biased region" description="Polar residues" evidence="3">
    <location>
        <begin position="1942"/>
        <end position="1955"/>
    </location>
</feature>